<proteinExistence type="predicted"/>
<dbReference type="GO" id="GO:0008168">
    <property type="term" value="F:methyltransferase activity"/>
    <property type="evidence" value="ECO:0007669"/>
    <property type="project" value="UniProtKB-KW"/>
</dbReference>
<protein>
    <submittedName>
        <fullName evidence="6">Protein-S-isoprenylcysteine methyltransferase</fullName>
    </submittedName>
</protein>
<evidence type="ECO:0000256" key="3">
    <source>
        <dbReference type="ARBA" id="ARBA00022989"/>
    </source>
</evidence>
<keyword evidence="6" id="KW-0808">Transferase</keyword>
<dbReference type="RefSeq" id="WP_101893877.1">
    <property type="nucleotide sequence ID" value="NZ_CP022684.1"/>
</dbReference>
<dbReference type="GO" id="GO:0012505">
    <property type="term" value="C:endomembrane system"/>
    <property type="evidence" value="ECO:0007669"/>
    <property type="project" value="UniProtKB-SubCell"/>
</dbReference>
<evidence type="ECO:0000256" key="4">
    <source>
        <dbReference type="ARBA" id="ARBA00023136"/>
    </source>
</evidence>
<keyword evidence="7" id="KW-1185">Reference proteome</keyword>
<gene>
    <name evidence="6" type="ORF">Kalk_08775</name>
</gene>
<reference evidence="7" key="1">
    <citation type="submission" date="2017-08" db="EMBL/GenBank/DDBJ databases">
        <title>Direct submision.</title>
        <authorList>
            <person name="Kim S.-J."/>
            <person name="Rhee S.-K."/>
        </authorList>
    </citation>
    <scope>NUCLEOTIDE SEQUENCE [LARGE SCALE GENOMIC DNA]</scope>
    <source>
        <strain evidence="7">GI5</strain>
    </source>
</reference>
<keyword evidence="2 5" id="KW-0812">Transmembrane</keyword>
<evidence type="ECO:0000256" key="2">
    <source>
        <dbReference type="ARBA" id="ARBA00022692"/>
    </source>
</evidence>
<feature type="transmembrane region" description="Helical" evidence="5">
    <location>
        <begin position="35"/>
        <end position="60"/>
    </location>
</feature>
<dbReference type="Gene3D" id="1.20.120.1630">
    <property type="match status" value="1"/>
</dbReference>
<dbReference type="PANTHER" id="PTHR12714:SF24">
    <property type="entry name" value="SLR1182 PROTEIN"/>
    <property type="match status" value="1"/>
</dbReference>
<keyword evidence="6" id="KW-0489">Methyltransferase</keyword>
<feature type="transmembrane region" description="Helical" evidence="5">
    <location>
        <begin position="12"/>
        <end position="29"/>
    </location>
</feature>
<organism evidence="6 7">
    <name type="scientific">Ketobacter alkanivorans</name>
    <dbReference type="NCBI Taxonomy" id="1917421"/>
    <lineage>
        <taxon>Bacteria</taxon>
        <taxon>Pseudomonadati</taxon>
        <taxon>Pseudomonadota</taxon>
        <taxon>Gammaproteobacteria</taxon>
        <taxon>Pseudomonadales</taxon>
        <taxon>Ketobacteraceae</taxon>
        <taxon>Ketobacter</taxon>
    </lineage>
</organism>
<dbReference type="OrthoDB" id="9811969at2"/>
<accession>A0A2K9LJT6</accession>
<feature type="transmembrane region" description="Helical" evidence="5">
    <location>
        <begin position="95"/>
        <end position="119"/>
    </location>
</feature>
<evidence type="ECO:0000256" key="5">
    <source>
        <dbReference type="SAM" id="Phobius"/>
    </source>
</evidence>
<dbReference type="PANTHER" id="PTHR12714">
    <property type="entry name" value="PROTEIN-S ISOPRENYLCYSTEINE O-METHYLTRANSFERASE"/>
    <property type="match status" value="1"/>
</dbReference>
<name>A0A2K9LJT6_9GAMM</name>
<dbReference type="InterPro" id="IPR007318">
    <property type="entry name" value="Phopholipid_MeTrfase"/>
</dbReference>
<evidence type="ECO:0000313" key="7">
    <source>
        <dbReference type="Proteomes" id="UP000235116"/>
    </source>
</evidence>
<keyword evidence="4 5" id="KW-0472">Membrane</keyword>
<dbReference type="Pfam" id="PF04191">
    <property type="entry name" value="PEMT"/>
    <property type="match status" value="1"/>
</dbReference>
<sequence length="153" mass="17059">MQALELKIPPLALVVIFGALMGLAAWLSPPMNLPTWMIMLNTGALALLGCVVALTGVISFRRAKTTVNPLQPDASSSLVSTGIYRYSRNPMYVGFLCWLLAWGVFLNSGLALLLALGFIPYMNRFQIVPEEQALQQLFGNSFTQYRKHVRRWL</sequence>
<evidence type="ECO:0000313" key="6">
    <source>
        <dbReference type="EMBL" id="AUM12510.1"/>
    </source>
</evidence>
<evidence type="ECO:0000256" key="1">
    <source>
        <dbReference type="ARBA" id="ARBA00004127"/>
    </source>
</evidence>
<dbReference type="KEGG" id="kak:Kalk_08775"/>
<dbReference type="AlphaFoldDB" id="A0A2K9LJT6"/>
<dbReference type="EMBL" id="CP022684">
    <property type="protein sequence ID" value="AUM12510.1"/>
    <property type="molecule type" value="Genomic_DNA"/>
</dbReference>
<dbReference type="GO" id="GO:0032259">
    <property type="term" value="P:methylation"/>
    <property type="evidence" value="ECO:0007669"/>
    <property type="project" value="UniProtKB-KW"/>
</dbReference>
<comment type="subcellular location">
    <subcellularLocation>
        <location evidence="1">Endomembrane system</location>
        <topology evidence="1">Multi-pass membrane protein</topology>
    </subcellularLocation>
</comment>
<keyword evidence="3 5" id="KW-1133">Transmembrane helix</keyword>
<dbReference type="Proteomes" id="UP000235116">
    <property type="component" value="Chromosome"/>
</dbReference>